<protein>
    <submittedName>
        <fullName evidence="1">Uncharacterized protein</fullName>
    </submittedName>
</protein>
<evidence type="ECO:0000313" key="2">
    <source>
        <dbReference type="Proteomes" id="UP000886595"/>
    </source>
</evidence>
<comment type="caution">
    <text evidence="1">The sequence shown here is derived from an EMBL/GenBank/DDBJ whole genome shotgun (WGS) entry which is preliminary data.</text>
</comment>
<dbReference type="Proteomes" id="UP000886595">
    <property type="component" value="Unassembled WGS sequence"/>
</dbReference>
<evidence type="ECO:0000313" key="1">
    <source>
        <dbReference type="EMBL" id="KAG2292994.1"/>
    </source>
</evidence>
<sequence length="272" mass="31022">MAENSNGDRIPKVKATSDLVHAFVIGKEQVKFTDENPALSSEGDEEENRFVDQQRNMSFTRGYEAAHTHEGRVELIMGEVLEGQQKMSANFDARLDTMYSNLNEKFEGFSAHLKKLDSQVAHYAGIVRREEGFFTGRTDTNPRHPVNVITLRSGRRLTPHQRKEMEELDQVEGLEEVQPDLDEKEAESLIVDSIDRQQLESVDRHPVHPDPQPFKSFKPAVSRIYRPKTPFPPTQMKAKRELEKAICKKAFGKLNVELPLSDSIQISLPIKK</sequence>
<organism evidence="1 2">
    <name type="scientific">Brassica carinata</name>
    <name type="common">Ethiopian mustard</name>
    <name type="synonym">Abyssinian cabbage</name>
    <dbReference type="NCBI Taxonomy" id="52824"/>
    <lineage>
        <taxon>Eukaryota</taxon>
        <taxon>Viridiplantae</taxon>
        <taxon>Streptophyta</taxon>
        <taxon>Embryophyta</taxon>
        <taxon>Tracheophyta</taxon>
        <taxon>Spermatophyta</taxon>
        <taxon>Magnoliopsida</taxon>
        <taxon>eudicotyledons</taxon>
        <taxon>Gunneridae</taxon>
        <taxon>Pentapetalae</taxon>
        <taxon>rosids</taxon>
        <taxon>malvids</taxon>
        <taxon>Brassicales</taxon>
        <taxon>Brassicaceae</taxon>
        <taxon>Brassiceae</taxon>
        <taxon>Brassica</taxon>
    </lineage>
</organism>
<keyword evidence="2" id="KW-1185">Reference proteome</keyword>
<gene>
    <name evidence="1" type="ORF">Bca52824_039663</name>
</gene>
<proteinExistence type="predicted"/>
<dbReference type="EMBL" id="JAAMPC010000009">
    <property type="protein sequence ID" value="KAG2292994.1"/>
    <property type="molecule type" value="Genomic_DNA"/>
</dbReference>
<name>A0A8X7UW66_BRACI</name>
<dbReference type="AlphaFoldDB" id="A0A8X7UW66"/>
<accession>A0A8X7UW66</accession>
<reference evidence="1 2" key="1">
    <citation type="submission" date="2020-02" db="EMBL/GenBank/DDBJ databases">
        <authorList>
            <person name="Ma Q."/>
            <person name="Huang Y."/>
            <person name="Song X."/>
            <person name="Pei D."/>
        </authorList>
    </citation>
    <scope>NUCLEOTIDE SEQUENCE [LARGE SCALE GENOMIC DNA]</scope>
    <source>
        <strain evidence="1">Sxm20200214</strain>
        <tissue evidence="1">Leaf</tissue>
    </source>
</reference>
<dbReference type="OrthoDB" id="1114074at2759"/>